<evidence type="ECO:0000256" key="16">
    <source>
        <dbReference type="ARBA" id="ARBA00080849"/>
    </source>
</evidence>
<evidence type="ECO:0000256" key="15">
    <source>
        <dbReference type="ARBA" id="ARBA00079087"/>
    </source>
</evidence>
<keyword evidence="5" id="KW-0819">tRNA processing</keyword>
<dbReference type="NCBIfam" id="TIGR00071">
    <property type="entry name" value="hisT_truA"/>
    <property type="match status" value="1"/>
</dbReference>
<evidence type="ECO:0000256" key="1">
    <source>
        <dbReference type="ARBA" id="ARBA00001166"/>
    </source>
</evidence>
<evidence type="ECO:0000256" key="13">
    <source>
        <dbReference type="ARBA" id="ARBA00068582"/>
    </source>
</evidence>
<dbReference type="Pfam" id="PF01416">
    <property type="entry name" value="PseudoU_synth_1"/>
    <property type="match status" value="1"/>
</dbReference>
<dbReference type="SUPFAM" id="SSF55120">
    <property type="entry name" value="Pseudouridine synthase"/>
    <property type="match status" value="1"/>
</dbReference>
<evidence type="ECO:0000256" key="3">
    <source>
        <dbReference type="ARBA" id="ARBA00009375"/>
    </source>
</evidence>
<evidence type="ECO:0000256" key="10">
    <source>
        <dbReference type="ARBA" id="ARBA00053709"/>
    </source>
</evidence>
<keyword evidence="23" id="KW-1185">Reference proteome</keyword>
<comment type="catalytic activity">
    <reaction evidence="8">
        <text>a uridine in tRNA = a pseudouridine in tRNA</text>
        <dbReference type="Rhea" id="RHEA:54572"/>
        <dbReference type="Rhea" id="RHEA-COMP:13339"/>
        <dbReference type="Rhea" id="RHEA-COMP:13934"/>
        <dbReference type="ChEBI" id="CHEBI:65314"/>
        <dbReference type="ChEBI" id="CHEBI:65315"/>
    </reaction>
</comment>
<evidence type="ECO:0000256" key="14">
    <source>
        <dbReference type="ARBA" id="ARBA00075153"/>
    </source>
</evidence>
<gene>
    <name evidence="22" type="ORF">BINO364_LOCUS16240</name>
</gene>
<dbReference type="Gene3D" id="3.30.70.660">
    <property type="entry name" value="Pseudouridine synthase I, catalytic domain, C-terminal subdomain"/>
    <property type="match status" value="1"/>
</dbReference>
<proteinExistence type="inferred from homology"/>
<keyword evidence="6" id="KW-0413">Isomerase</keyword>
<evidence type="ECO:0000256" key="12">
    <source>
        <dbReference type="ARBA" id="ARBA00066509"/>
    </source>
</evidence>
<dbReference type="Gene3D" id="3.30.70.580">
    <property type="entry name" value="Pseudouridine synthase I, catalytic domain, N-terminal subdomain"/>
    <property type="match status" value="1"/>
</dbReference>
<dbReference type="FunFam" id="3.30.70.580:FF:000002">
    <property type="entry name" value="tRNA pseudouridine synthase"/>
    <property type="match status" value="1"/>
</dbReference>
<evidence type="ECO:0000313" key="22">
    <source>
        <dbReference type="EMBL" id="CAH0731360.1"/>
    </source>
</evidence>
<comment type="catalytic activity">
    <reaction evidence="9">
        <text>uridine(38/39/40) in tRNA = pseudouridine(38/39/40) in tRNA</text>
        <dbReference type="Rhea" id="RHEA:22376"/>
        <dbReference type="Rhea" id="RHEA-COMP:10085"/>
        <dbReference type="Rhea" id="RHEA-COMP:10087"/>
        <dbReference type="ChEBI" id="CHEBI:65314"/>
        <dbReference type="ChEBI" id="CHEBI:65315"/>
        <dbReference type="EC" id="5.4.99.12"/>
    </reaction>
</comment>
<dbReference type="FunFam" id="3.30.70.660:FF:000002">
    <property type="entry name" value="tRNA pseudouridine synthase"/>
    <property type="match status" value="1"/>
</dbReference>
<dbReference type="InterPro" id="IPR001406">
    <property type="entry name" value="PsdUridine_synth_TruA"/>
</dbReference>
<dbReference type="GO" id="GO:0003723">
    <property type="term" value="F:RNA binding"/>
    <property type="evidence" value="ECO:0007669"/>
    <property type="project" value="InterPro"/>
</dbReference>
<dbReference type="PANTHER" id="PTHR11142:SF4">
    <property type="entry name" value="PSEUDOURIDYLATE SYNTHASE 1 HOMOLOG"/>
    <property type="match status" value="1"/>
</dbReference>
<dbReference type="InterPro" id="IPR020097">
    <property type="entry name" value="PsdUridine_synth_TruA_a/b_dom"/>
</dbReference>
<feature type="domain" description="Pseudouridine synthase I TruA alpha/beta" evidence="21">
    <location>
        <begin position="242"/>
        <end position="345"/>
    </location>
</feature>
<evidence type="ECO:0000259" key="21">
    <source>
        <dbReference type="Pfam" id="PF01416"/>
    </source>
</evidence>
<feature type="compositionally biased region" description="Acidic residues" evidence="20">
    <location>
        <begin position="403"/>
        <end position="425"/>
    </location>
</feature>
<dbReference type="InterPro" id="IPR020103">
    <property type="entry name" value="PsdUridine_synth_cat_dom_sf"/>
</dbReference>
<evidence type="ECO:0000313" key="23">
    <source>
        <dbReference type="Proteomes" id="UP000838878"/>
    </source>
</evidence>
<comment type="catalytic activity">
    <reaction evidence="1">
        <text>a uridine in mRNA = a pseudouridine in mRNA</text>
        <dbReference type="Rhea" id="RHEA:56644"/>
        <dbReference type="Rhea" id="RHEA-COMP:14658"/>
        <dbReference type="Rhea" id="RHEA-COMP:14659"/>
        <dbReference type="ChEBI" id="CHEBI:65314"/>
        <dbReference type="ChEBI" id="CHEBI:65315"/>
    </reaction>
</comment>
<dbReference type="InterPro" id="IPR020095">
    <property type="entry name" value="PsdUridine_synth_TruA_C"/>
</dbReference>
<dbReference type="GO" id="GO:0005634">
    <property type="term" value="C:nucleus"/>
    <property type="evidence" value="ECO:0007669"/>
    <property type="project" value="UniProtKB-SubCell"/>
</dbReference>
<evidence type="ECO:0000256" key="20">
    <source>
        <dbReference type="SAM" id="MobiDB-lite"/>
    </source>
</evidence>
<evidence type="ECO:0000256" key="4">
    <source>
        <dbReference type="ARBA" id="ARBA00022664"/>
    </source>
</evidence>
<dbReference type="GO" id="GO:1990481">
    <property type="term" value="P:mRNA pseudouridine synthesis"/>
    <property type="evidence" value="ECO:0007669"/>
    <property type="project" value="TreeGrafter"/>
</dbReference>
<dbReference type="AlphaFoldDB" id="A0A8J9VQ52"/>
<evidence type="ECO:0000256" key="19">
    <source>
        <dbReference type="PIRSR" id="PIRSR641708-2"/>
    </source>
</evidence>
<evidence type="ECO:0000256" key="11">
    <source>
        <dbReference type="ARBA" id="ARBA00064589"/>
    </source>
</evidence>
<comment type="similarity">
    <text evidence="3">Belongs to the tRNA pseudouridine synthase TruA family.</text>
</comment>
<dbReference type="OrthoDB" id="10256309at2759"/>
<dbReference type="GO" id="GO:0006397">
    <property type="term" value="P:mRNA processing"/>
    <property type="evidence" value="ECO:0007669"/>
    <property type="project" value="UniProtKB-KW"/>
</dbReference>
<comment type="function">
    <text evidence="10">Pseudouridylate synthase that catalyzes pseudouridylation of tRNAs and mRNAs. Acts on positions 27/28 in the anticodon stem and also positions 34 and 36 in the anticodon of an intron containing tRNA. Also catalyzes pseudouridylation of mRNAs: mediates pseudouridylation of mRNAs with the consensus sequence 5'-UGUAG-3'. Acts as a regulator of pre-mRNA splicing by mediating pseudouridylation of pre-mRNAs at locations associated with alternatively spliced regions. Pseudouridylation of pre-mRNAs near splice sites directly regulates mRNA splicing and mRNA 3'-end processing. Involved in regulation of nuclear receptor activity through pseudouridylation of SRA1 mRNA.</text>
</comment>
<feature type="binding site" evidence="19">
    <location>
        <position position="205"/>
    </location>
    <ligand>
        <name>substrate</name>
    </ligand>
</feature>
<dbReference type="Proteomes" id="UP000838878">
    <property type="component" value="Chromosome 9"/>
</dbReference>
<evidence type="ECO:0000256" key="2">
    <source>
        <dbReference type="ARBA" id="ARBA00004123"/>
    </source>
</evidence>
<keyword evidence="4" id="KW-0507">mRNA processing</keyword>
<name>A0A8J9VQ52_9NEOP</name>
<feature type="region of interest" description="Disordered" evidence="20">
    <location>
        <begin position="403"/>
        <end position="466"/>
    </location>
</feature>
<protein>
    <recommendedName>
        <fullName evidence="13">Pseudouridylate synthase 1 homolog</fullName>
        <ecNumber evidence="12">5.4.99.12</ecNumber>
    </recommendedName>
    <alternativeName>
        <fullName evidence="14">tRNA pseudouridine synthase 1</fullName>
    </alternativeName>
    <alternativeName>
        <fullName evidence="17">tRNA pseudouridine(38-40) synthase</fullName>
    </alternativeName>
    <alternativeName>
        <fullName evidence="15">tRNA pseudouridylate synthase I</fullName>
    </alternativeName>
    <alternativeName>
        <fullName evidence="16">tRNA-uridine isomerase I</fullName>
    </alternativeName>
</protein>
<feature type="active site" description="Nucleophile" evidence="18">
    <location>
        <position position="151"/>
    </location>
</feature>
<comment type="subcellular location">
    <subcellularLocation>
        <location evidence="2">Nucleus</location>
    </subcellularLocation>
</comment>
<evidence type="ECO:0000256" key="9">
    <source>
        <dbReference type="ARBA" id="ARBA00052184"/>
    </source>
</evidence>
<sequence length="466" mass="53782">MSIRLFQLVVSSLKQNLQPSNILLKSGISIRSITAMEVTESAENNPEILPCKNHTRYKRRLKRQWESNDKNENNASDEKKICDKPFERIKRKKMAMLLGYCGVDYYGMQRNPGVRTIEEDLLKALFEAKYITEEDFNNQQNAQFQRSSRTDKGVSAARQVVSLKLPLEVNIEEINKNLPECIKVFAIKRATNKFNSKSKCNARTYSYTLPTYVFDPNVKEEDRKAYRLSAEKMTKVNEVLAVYKGTKSYHNFTEKKHYQDPSSLRYMMSFTLERVFLESEMEFAELLVKGQSFMLHQIRKMVGLMIAIVRGHTDMGTMEKAFSKDKVMIPTAPGLGLLLDKVHYERYDAKFKDSHDSLTWDSEEEAVQRFKREQILPSIIKGEIEGNSMGLWLEKIKMHSYEPNEETDDKNDNDFGGDDDDDDTEVKEGDGNSPDDDKSENEGSMVSDKNDVMENIISVKDKECKD</sequence>
<feature type="non-terminal residue" evidence="22">
    <location>
        <position position="466"/>
    </location>
</feature>
<evidence type="ECO:0000256" key="5">
    <source>
        <dbReference type="ARBA" id="ARBA00022694"/>
    </source>
</evidence>
<keyword evidence="7" id="KW-0539">Nucleus</keyword>
<dbReference type="InterPro" id="IPR041708">
    <property type="entry name" value="PUS1/PUS2-like"/>
</dbReference>
<dbReference type="InterPro" id="IPR020094">
    <property type="entry name" value="TruA/RsuA/RluB/E/F_N"/>
</dbReference>
<evidence type="ECO:0000256" key="18">
    <source>
        <dbReference type="PIRSR" id="PIRSR641708-1"/>
    </source>
</evidence>
<evidence type="ECO:0000256" key="8">
    <source>
        <dbReference type="ARBA" id="ARBA00036943"/>
    </source>
</evidence>
<dbReference type="GO" id="GO:0031119">
    <property type="term" value="P:tRNA pseudouridine synthesis"/>
    <property type="evidence" value="ECO:0007669"/>
    <property type="project" value="InterPro"/>
</dbReference>
<accession>A0A8J9VQ52</accession>
<dbReference type="CDD" id="cd02568">
    <property type="entry name" value="PseudoU_synth_PUS1_PUS2"/>
    <property type="match status" value="1"/>
</dbReference>
<evidence type="ECO:0000256" key="17">
    <source>
        <dbReference type="ARBA" id="ARBA00081344"/>
    </source>
</evidence>
<dbReference type="EC" id="5.4.99.12" evidence="12"/>
<dbReference type="PANTHER" id="PTHR11142">
    <property type="entry name" value="PSEUDOURIDYLATE SYNTHASE"/>
    <property type="match status" value="1"/>
</dbReference>
<evidence type="ECO:0000256" key="6">
    <source>
        <dbReference type="ARBA" id="ARBA00023235"/>
    </source>
</evidence>
<reference evidence="22" key="1">
    <citation type="submission" date="2021-12" db="EMBL/GenBank/DDBJ databases">
        <authorList>
            <person name="Martin H S."/>
        </authorList>
    </citation>
    <scope>NUCLEOTIDE SEQUENCE</scope>
</reference>
<dbReference type="EMBL" id="OV170229">
    <property type="protein sequence ID" value="CAH0731360.1"/>
    <property type="molecule type" value="Genomic_DNA"/>
</dbReference>
<dbReference type="GO" id="GO:0160147">
    <property type="term" value="F:tRNA pseudouridine(38-40) synthase activity"/>
    <property type="evidence" value="ECO:0007669"/>
    <property type="project" value="UniProtKB-EC"/>
</dbReference>
<comment type="subunit">
    <text evidence="11">Monomer. Forms a complex with RARG and the SRA1 RNA in the nucleus.</text>
</comment>
<organism evidence="22 23">
    <name type="scientific">Brenthis ino</name>
    <name type="common">lesser marbled fritillary</name>
    <dbReference type="NCBI Taxonomy" id="405034"/>
    <lineage>
        <taxon>Eukaryota</taxon>
        <taxon>Metazoa</taxon>
        <taxon>Ecdysozoa</taxon>
        <taxon>Arthropoda</taxon>
        <taxon>Hexapoda</taxon>
        <taxon>Insecta</taxon>
        <taxon>Pterygota</taxon>
        <taxon>Neoptera</taxon>
        <taxon>Endopterygota</taxon>
        <taxon>Lepidoptera</taxon>
        <taxon>Glossata</taxon>
        <taxon>Ditrysia</taxon>
        <taxon>Papilionoidea</taxon>
        <taxon>Nymphalidae</taxon>
        <taxon>Heliconiinae</taxon>
        <taxon>Argynnini</taxon>
        <taxon>Brenthis</taxon>
    </lineage>
</organism>
<evidence type="ECO:0000256" key="7">
    <source>
        <dbReference type="ARBA" id="ARBA00023242"/>
    </source>
</evidence>